<dbReference type="EMBL" id="JRRC01440266">
    <property type="protein sequence ID" value="KHG05938.1"/>
    <property type="molecule type" value="Genomic_DNA"/>
</dbReference>
<organism evidence="1 2">
    <name type="scientific">Gossypium arboreum</name>
    <name type="common">Tree cotton</name>
    <name type="synonym">Gossypium nanking</name>
    <dbReference type="NCBI Taxonomy" id="29729"/>
    <lineage>
        <taxon>Eukaryota</taxon>
        <taxon>Viridiplantae</taxon>
        <taxon>Streptophyta</taxon>
        <taxon>Embryophyta</taxon>
        <taxon>Tracheophyta</taxon>
        <taxon>Spermatophyta</taxon>
        <taxon>Magnoliopsida</taxon>
        <taxon>eudicotyledons</taxon>
        <taxon>Gunneridae</taxon>
        <taxon>Pentapetalae</taxon>
        <taxon>rosids</taxon>
        <taxon>malvids</taxon>
        <taxon>Malvales</taxon>
        <taxon>Malvaceae</taxon>
        <taxon>Malvoideae</taxon>
        <taxon>Gossypium</taxon>
    </lineage>
</organism>
<evidence type="ECO:0000313" key="1">
    <source>
        <dbReference type="EMBL" id="KHG05938.1"/>
    </source>
</evidence>
<gene>
    <name evidence="1" type="ORF">F383_31947</name>
</gene>
<comment type="caution">
    <text evidence="1">The sequence shown here is derived from an EMBL/GenBank/DDBJ whole genome shotgun (WGS) entry which is preliminary data.</text>
</comment>
<evidence type="ECO:0000313" key="2">
    <source>
        <dbReference type="Proteomes" id="UP000032142"/>
    </source>
</evidence>
<sequence>MPRSPQNWPFSTLDLTWAR</sequence>
<keyword evidence="2" id="KW-1185">Reference proteome</keyword>
<dbReference type="AlphaFoldDB" id="A0A0B0MUZ8"/>
<reference evidence="2" key="1">
    <citation type="submission" date="2014-09" db="EMBL/GenBank/DDBJ databases">
        <authorList>
            <person name="Mudge J."/>
            <person name="Ramaraj T."/>
            <person name="Lindquist I.E."/>
            <person name="Bharti A.K."/>
            <person name="Sundararajan A."/>
            <person name="Cameron C.T."/>
            <person name="Woodward J.E."/>
            <person name="May G.D."/>
            <person name="Brubaker C."/>
            <person name="Broadhvest J."/>
            <person name="Wilkins T.A."/>
        </authorList>
    </citation>
    <scope>NUCLEOTIDE SEQUENCE</scope>
    <source>
        <strain evidence="2">cv. AKA8401</strain>
    </source>
</reference>
<dbReference type="Proteomes" id="UP000032142">
    <property type="component" value="Unassembled WGS sequence"/>
</dbReference>
<name>A0A0B0MUZ8_GOSAR</name>
<protein>
    <submittedName>
        <fullName evidence="1">Uncharacterized protein</fullName>
    </submittedName>
</protein>
<proteinExistence type="predicted"/>
<accession>A0A0B0MUZ8</accession>